<comment type="similarity">
    <text evidence="1">Belongs to the HupF/HypC family.</text>
</comment>
<dbReference type="OrthoDB" id="9806017at2"/>
<dbReference type="Proteomes" id="UP000030004">
    <property type="component" value="Unassembled WGS sequence"/>
</dbReference>
<dbReference type="AlphaFoldDB" id="A0A0A0EFQ9"/>
<dbReference type="NCBIfam" id="TIGR00074">
    <property type="entry name" value="hypC_hupF"/>
    <property type="match status" value="1"/>
</dbReference>
<dbReference type="InterPro" id="IPR019812">
    <property type="entry name" value="Hydgase_assmbl_chp_CS"/>
</dbReference>
<dbReference type="eggNOG" id="COG0298">
    <property type="taxonomic scope" value="Bacteria"/>
</dbReference>
<gene>
    <name evidence="2" type="ORF">ATO9_13740</name>
</gene>
<dbReference type="InterPro" id="IPR001109">
    <property type="entry name" value="Hydrogenase_HupF/HypC"/>
</dbReference>
<dbReference type="RefSeq" id="WP_043749956.1">
    <property type="nucleotide sequence ID" value="NZ_AQQX01000005.1"/>
</dbReference>
<dbReference type="GO" id="GO:0005506">
    <property type="term" value="F:iron ion binding"/>
    <property type="evidence" value="ECO:0007669"/>
    <property type="project" value="TreeGrafter"/>
</dbReference>
<organism evidence="2 3">
    <name type="scientific">Pseudooceanicola atlanticus</name>
    <dbReference type="NCBI Taxonomy" id="1461694"/>
    <lineage>
        <taxon>Bacteria</taxon>
        <taxon>Pseudomonadati</taxon>
        <taxon>Pseudomonadota</taxon>
        <taxon>Alphaproteobacteria</taxon>
        <taxon>Rhodobacterales</taxon>
        <taxon>Paracoccaceae</taxon>
        <taxon>Pseudooceanicola</taxon>
    </lineage>
</organism>
<name>A0A0A0EFQ9_9RHOB</name>
<reference evidence="2 3" key="1">
    <citation type="journal article" date="2015" name="Antonie Van Leeuwenhoek">
        <title>Pseudooceanicola atlanticus gen. nov. sp. nov., isolated from surface seawater of the Atlantic Ocean and reclassification of Oceanicola batsensis, Oceanicola marinus, Oceanicola nitratireducens, Oceanicola nanhaiensis, Oceanicola antarcticus and Oceanicola flagellatus, as Pseudooceanicola batsensis comb. nov., Pseudooceanicola marinus comb. nov., Pseudooceanicola nitratireducens comb. nov., Pseudooceanicola nanhaiensis comb. nov., Pseudooceanicola antarcticus comb. nov., and Pseudooceanicola flagellatus comb. nov.</title>
        <authorList>
            <person name="Lai Q."/>
            <person name="Li G."/>
            <person name="Liu X."/>
            <person name="Du Y."/>
            <person name="Sun F."/>
            <person name="Shao Z."/>
        </authorList>
    </citation>
    <scope>NUCLEOTIDE SEQUENCE [LARGE SCALE GENOMIC DNA]</scope>
    <source>
        <strain evidence="2 3">22II-s11g</strain>
    </source>
</reference>
<dbReference type="PANTHER" id="PTHR35177:SF1">
    <property type="entry name" value="HYDROGENASE MATURATION FACTOR HYPC"/>
    <property type="match status" value="1"/>
</dbReference>
<evidence type="ECO:0000313" key="2">
    <source>
        <dbReference type="EMBL" id="KGM48042.1"/>
    </source>
</evidence>
<dbReference type="STRING" id="1461694.ATO9_13740"/>
<dbReference type="EMBL" id="AQQX01000005">
    <property type="protein sequence ID" value="KGM48042.1"/>
    <property type="molecule type" value="Genomic_DNA"/>
</dbReference>
<dbReference type="PROSITE" id="PS01097">
    <property type="entry name" value="HUPF_HYPC"/>
    <property type="match status" value="1"/>
</dbReference>
<dbReference type="Pfam" id="PF01455">
    <property type="entry name" value="HupF_HypC"/>
    <property type="match status" value="1"/>
</dbReference>
<comment type="caution">
    <text evidence="2">The sequence shown here is derived from an EMBL/GenBank/DDBJ whole genome shotgun (WGS) entry which is preliminary data.</text>
</comment>
<dbReference type="SUPFAM" id="SSF159127">
    <property type="entry name" value="HupF/HypC-like"/>
    <property type="match status" value="1"/>
</dbReference>
<dbReference type="PANTHER" id="PTHR35177">
    <property type="entry name" value="HYDROGENASE MATURATION FACTOR HYBG"/>
    <property type="match status" value="1"/>
</dbReference>
<protein>
    <submittedName>
        <fullName evidence="2">Hydrogenase</fullName>
    </submittedName>
</protein>
<keyword evidence="3" id="KW-1185">Reference proteome</keyword>
<dbReference type="Gene3D" id="2.30.30.140">
    <property type="match status" value="1"/>
</dbReference>
<proteinExistence type="inferred from homology"/>
<sequence>MCVGIPMKILSVDGIAAIATDGTRDELIDLSLTGPVEPGTWVLTFLSAAREVVTAEDAALIAEALDSLRDIMNGGDGGDAFADIEARGPQLPPHLAAAHAAGKANA</sequence>
<dbReference type="GO" id="GO:1902670">
    <property type="term" value="F:carbon dioxide binding"/>
    <property type="evidence" value="ECO:0007669"/>
    <property type="project" value="TreeGrafter"/>
</dbReference>
<accession>A0A0A0EFQ9</accession>
<evidence type="ECO:0000313" key="3">
    <source>
        <dbReference type="Proteomes" id="UP000030004"/>
    </source>
</evidence>
<dbReference type="GO" id="GO:0051604">
    <property type="term" value="P:protein maturation"/>
    <property type="evidence" value="ECO:0007669"/>
    <property type="project" value="TreeGrafter"/>
</dbReference>
<evidence type="ECO:0000256" key="1">
    <source>
        <dbReference type="ARBA" id="ARBA00006018"/>
    </source>
</evidence>